<dbReference type="Gramene" id="OPUNC12G07920.1">
    <property type="protein sequence ID" value="OPUNC12G07920.1"/>
    <property type="gene ID" value="OPUNC12G07920"/>
</dbReference>
<dbReference type="GO" id="GO:0005576">
    <property type="term" value="C:extracellular region"/>
    <property type="evidence" value="ECO:0007669"/>
    <property type="project" value="UniProtKB-SubCell"/>
</dbReference>
<feature type="domain" description="DUF642" evidence="6">
    <location>
        <begin position="62"/>
        <end position="119"/>
    </location>
</feature>
<sequence length="145" mass="15925">MYSSYSAVALALRATKSSSCAHSTYHHHGGKAARRRRRWRCALAEYEKALRLHFAMSLSFSAPGDVPVRMLYDATAADAWAWGFRATERDAQVVFSNPTADDHDDGLNCGPLLAAVAIKELPGWIIESPCPVRLIDAPHFTVPQG</sequence>
<dbReference type="PANTHER" id="PTHR31265">
    <property type="entry name" value="OS02G0527500 PROTEIN-RELATED"/>
    <property type="match status" value="1"/>
</dbReference>
<evidence type="ECO:0000256" key="3">
    <source>
        <dbReference type="ARBA" id="ARBA00022525"/>
    </source>
</evidence>
<accession>A0A0E0MLD9</accession>
<evidence type="ECO:0000256" key="4">
    <source>
        <dbReference type="ARBA" id="ARBA00022729"/>
    </source>
</evidence>
<dbReference type="Proteomes" id="UP000026962">
    <property type="component" value="Chromosome 12"/>
</dbReference>
<dbReference type="AlphaFoldDB" id="A0A0E0MLD9"/>
<protein>
    <recommendedName>
        <fullName evidence="6">DUF642 domain-containing protein</fullName>
    </recommendedName>
</protein>
<evidence type="ECO:0000313" key="7">
    <source>
        <dbReference type="EnsemblPlants" id="OPUNC12G07920.1"/>
    </source>
</evidence>
<comment type="subcellular location">
    <subcellularLocation>
        <location evidence="1">Cell envelope</location>
    </subcellularLocation>
    <subcellularLocation>
        <location evidence="2">Secreted</location>
    </subcellularLocation>
</comment>
<dbReference type="STRING" id="4537.A0A0E0MLD9"/>
<dbReference type="EnsemblPlants" id="OPUNC12G07920.1">
    <property type="protein sequence ID" value="OPUNC12G07920.1"/>
    <property type="gene ID" value="OPUNC12G07920"/>
</dbReference>
<proteinExistence type="predicted"/>
<keyword evidence="8" id="KW-1185">Reference proteome</keyword>
<dbReference type="InterPro" id="IPR052437">
    <property type="entry name" value="Pectin_Meth_Modulator"/>
</dbReference>
<name>A0A0E0MLD9_ORYPU</name>
<evidence type="ECO:0000259" key="6">
    <source>
        <dbReference type="Pfam" id="PF04862"/>
    </source>
</evidence>
<evidence type="ECO:0000256" key="1">
    <source>
        <dbReference type="ARBA" id="ARBA00004196"/>
    </source>
</evidence>
<evidence type="ECO:0000313" key="8">
    <source>
        <dbReference type="Proteomes" id="UP000026962"/>
    </source>
</evidence>
<dbReference type="PANTHER" id="PTHR31265:SF2">
    <property type="entry name" value="F17A17.37 PROTEIN"/>
    <property type="match status" value="1"/>
</dbReference>
<reference evidence="7" key="1">
    <citation type="submission" date="2015-04" db="UniProtKB">
        <authorList>
            <consortium name="EnsemblPlants"/>
        </authorList>
    </citation>
    <scope>IDENTIFICATION</scope>
</reference>
<evidence type="ECO:0000256" key="2">
    <source>
        <dbReference type="ARBA" id="ARBA00004613"/>
    </source>
</evidence>
<dbReference type="Pfam" id="PF04862">
    <property type="entry name" value="DUF642"/>
    <property type="match status" value="1"/>
</dbReference>
<keyword evidence="3" id="KW-0964">Secreted</keyword>
<evidence type="ECO:0000256" key="5">
    <source>
        <dbReference type="ARBA" id="ARBA00023180"/>
    </source>
</evidence>
<keyword evidence="5" id="KW-0325">Glycoprotein</keyword>
<dbReference type="InterPro" id="IPR006946">
    <property type="entry name" value="DGR2-like_dom"/>
</dbReference>
<keyword evidence="4" id="KW-0732">Signal</keyword>
<dbReference type="HOGENOM" id="CLU_1790051_0_0_1"/>
<reference evidence="7" key="2">
    <citation type="submission" date="2018-05" db="EMBL/GenBank/DDBJ databases">
        <title>OpunRS2 (Oryza punctata Reference Sequence Version 2).</title>
        <authorList>
            <person name="Zhang J."/>
            <person name="Kudrna D."/>
            <person name="Lee S."/>
            <person name="Talag J."/>
            <person name="Welchert J."/>
            <person name="Wing R.A."/>
        </authorList>
    </citation>
    <scope>NUCLEOTIDE SEQUENCE [LARGE SCALE GENOMIC DNA]</scope>
</reference>
<organism evidence="7">
    <name type="scientific">Oryza punctata</name>
    <name type="common">Red rice</name>
    <dbReference type="NCBI Taxonomy" id="4537"/>
    <lineage>
        <taxon>Eukaryota</taxon>
        <taxon>Viridiplantae</taxon>
        <taxon>Streptophyta</taxon>
        <taxon>Embryophyta</taxon>
        <taxon>Tracheophyta</taxon>
        <taxon>Spermatophyta</taxon>
        <taxon>Magnoliopsida</taxon>
        <taxon>Liliopsida</taxon>
        <taxon>Poales</taxon>
        <taxon>Poaceae</taxon>
        <taxon>BOP clade</taxon>
        <taxon>Oryzoideae</taxon>
        <taxon>Oryzeae</taxon>
        <taxon>Oryzinae</taxon>
        <taxon>Oryza</taxon>
    </lineage>
</organism>